<comment type="cofactor">
    <cofactor evidence="1">
        <name>pyridoxal 5'-phosphate</name>
        <dbReference type="ChEBI" id="CHEBI:597326"/>
    </cofactor>
</comment>
<dbReference type="Gene3D" id="3.90.1150.10">
    <property type="entry name" value="Aspartate Aminotransferase, domain 1"/>
    <property type="match status" value="1"/>
</dbReference>
<dbReference type="PANTHER" id="PTHR11986">
    <property type="entry name" value="AMINOTRANSFERASE CLASS III"/>
    <property type="match status" value="1"/>
</dbReference>
<dbReference type="InterPro" id="IPR050103">
    <property type="entry name" value="Class-III_PLP-dep_AT"/>
</dbReference>
<dbReference type="GO" id="GO:0034386">
    <property type="term" value="F:4-aminobutyrate:2-oxoglutarate transaminase activity"/>
    <property type="evidence" value="ECO:0007669"/>
    <property type="project" value="InterPro"/>
</dbReference>
<evidence type="ECO:0000256" key="5">
    <source>
        <dbReference type="ARBA" id="ARBA00022898"/>
    </source>
</evidence>
<dbReference type="InterPro" id="IPR005814">
    <property type="entry name" value="Aminotrans_3"/>
</dbReference>
<evidence type="ECO:0000256" key="4">
    <source>
        <dbReference type="ARBA" id="ARBA00022679"/>
    </source>
</evidence>
<accession>A0A554WM45</accession>
<evidence type="ECO:0000313" key="7">
    <source>
        <dbReference type="EMBL" id="TSE24645.1"/>
    </source>
</evidence>
<dbReference type="NCBIfam" id="TIGR00700">
    <property type="entry name" value="GABAtrnsam"/>
    <property type="match status" value="1"/>
</dbReference>
<dbReference type="PROSITE" id="PS00600">
    <property type="entry name" value="AA_TRANSFER_CLASS_3"/>
    <property type="match status" value="1"/>
</dbReference>
<comment type="caution">
    <text evidence="7">The sequence shown here is derived from an EMBL/GenBank/DDBJ whole genome shotgun (WGS) entry which is preliminary data.</text>
</comment>
<dbReference type="Pfam" id="PF00202">
    <property type="entry name" value="Aminotran_3"/>
    <property type="match status" value="1"/>
</dbReference>
<dbReference type="EC" id="2.6.1.48" evidence="7"/>
<dbReference type="InterPro" id="IPR015424">
    <property type="entry name" value="PyrdxlP-dep_Trfase"/>
</dbReference>
<name>A0A554WM45_9BURK</name>
<dbReference type="EMBL" id="VJND01000011">
    <property type="protein sequence ID" value="TSE24645.1"/>
    <property type="molecule type" value="Genomic_DNA"/>
</dbReference>
<dbReference type="OrthoDB" id="3398487at2"/>
<dbReference type="PIRSF" id="PIRSF000521">
    <property type="entry name" value="Transaminase_4ab_Lys_Orn"/>
    <property type="match status" value="1"/>
</dbReference>
<evidence type="ECO:0000256" key="1">
    <source>
        <dbReference type="ARBA" id="ARBA00001933"/>
    </source>
</evidence>
<keyword evidence="5 6" id="KW-0663">Pyridoxal phosphate</keyword>
<keyword evidence="3 7" id="KW-0032">Aminotransferase</keyword>
<comment type="similarity">
    <text evidence="2 6">Belongs to the class-III pyridoxal-phosphate-dependent aminotransferase family.</text>
</comment>
<dbReference type="GO" id="GO:0009448">
    <property type="term" value="P:gamma-aminobutyric acid metabolic process"/>
    <property type="evidence" value="ECO:0007669"/>
    <property type="project" value="InterPro"/>
</dbReference>
<dbReference type="InterPro" id="IPR015422">
    <property type="entry name" value="PyrdxlP-dep_Trfase_small"/>
</dbReference>
<reference evidence="7 8" key="1">
    <citation type="submission" date="2019-07" db="EMBL/GenBank/DDBJ databases">
        <title>Tepidimonas sediminis YIM 72259 draft genome.</title>
        <authorList>
            <person name="Da Costa M.S."/>
            <person name="Froufe H.J.C."/>
            <person name="Egas C."/>
            <person name="Albuquerque L."/>
        </authorList>
    </citation>
    <scope>NUCLEOTIDE SEQUENCE [LARGE SCALE GENOMIC DNA]</scope>
    <source>
        <strain evidence="7 8">YIM 72259</strain>
    </source>
</reference>
<dbReference type="InterPro" id="IPR015421">
    <property type="entry name" value="PyrdxlP-dep_Trfase_major"/>
</dbReference>
<evidence type="ECO:0000256" key="6">
    <source>
        <dbReference type="RuleBase" id="RU003560"/>
    </source>
</evidence>
<evidence type="ECO:0000313" key="8">
    <source>
        <dbReference type="Proteomes" id="UP000320225"/>
    </source>
</evidence>
<dbReference type="Proteomes" id="UP000320225">
    <property type="component" value="Unassembled WGS sequence"/>
</dbReference>
<dbReference type="Gene3D" id="3.40.640.10">
    <property type="entry name" value="Type I PLP-dependent aspartate aminotransferase-like (Major domain)"/>
    <property type="match status" value="1"/>
</dbReference>
<dbReference type="AlphaFoldDB" id="A0A554WM45"/>
<dbReference type="SUPFAM" id="SSF53383">
    <property type="entry name" value="PLP-dependent transferases"/>
    <property type="match status" value="1"/>
</dbReference>
<evidence type="ECO:0000256" key="3">
    <source>
        <dbReference type="ARBA" id="ARBA00022576"/>
    </source>
</evidence>
<evidence type="ECO:0000256" key="2">
    <source>
        <dbReference type="ARBA" id="ARBA00008954"/>
    </source>
</evidence>
<dbReference type="InterPro" id="IPR049704">
    <property type="entry name" value="Aminotrans_3_PPA_site"/>
</dbReference>
<proteinExistence type="inferred from homology"/>
<organism evidence="7 8">
    <name type="scientific">Tepidimonas sediminis</name>
    <dbReference type="NCBI Taxonomy" id="2588941"/>
    <lineage>
        <taxon>Bacteria</taxon>
        <taxon>Pseudomonadati</taxon>
        <taxon>Pseudomonadota</taxon>
        <taxon>Betaproteobacteria</taxon>
        <taxon>Burkholderiales</taxon>
        <taxon>Tepidimonas</taxon>
    </lineage>
</organism>
<dbReference type="GO" id="GO:0030170">
    <property type="term" value="F:pyridoxal phosphate binding"/>
    <property type="evidence" value="ECO:0007669"/>
    <property type="project" value="InterPro"/>
</dbReference>
<sequence length="436" mass="46677">MHRDPNLPAASRTNAALMARRRAALPAGLGQTHEVFAERAEGAEVWDVEGRRYIDFAGGIAVLNTGHRHPRIVEAVKAQLDKLHHTCFQVLAYEPYVELAERLIARTPGDFAKKAFFLSTGAEAVENAVKIARAATGRQAVIAFGGGFHGRTLLGMALTGKVAPYKAGFGPFPAEVYHAEYPNALHGVTVDDALRSLQHLFKYDIEPQRVAAIILEPVQGEGGFYVAPFEFARALRRLCDEHGIVFIADEVQTGAGRTGTWLACEQWGVAPDMVTMAKSMAGGFPISAVIGRAELMDKVPPGGLGGTYAGHPLACAAALAVLDVFEEERLLERSRAIGERLRAGLTAMMARHAEIRDVRGLGAMVAIELFEGGDLTRPAAELTRRLCAEALQRGLVLLSCGLYGNVIRILVPLTASDALLDEGLAIMEAALAAAKG</sequence>
<protein>
    <submittedName>
        <fullName evidence="7">5-aminovalerate aminotransferase DavT</fullName>
        <ecNumber evidence="7">2.6.1.48</ecNumber>
    </submittedName>
</protein>
<dbReference type="RefSeq" id="WP_143895907.1">
    <property type="nucleotide sequence ID" value="NZ_VJND01000011.1"/>
</dbReference>
<dbReference type="GO" id="GO:0042802">
    <property type="term" value="F:identical protein binding"/>
    <property type="evidence" value="ECO:0007669"/>
    <property type="project" value="TreeGrafter"/>
</dbReference>
<dbReference type="GO" id="GO:0047589">
    <property type="term" value="F:5-aminovalerate transaminase activity"/>
    <property type="evidence" value="ECO:0007669"/>
    <property type="project" value="UniProtKB-EC"/>
</dbReference>
<keyword evidence="4 7" id="KW-0808">Transferase</keyword>
<dbReference type="CDD" id="cd00610">
    <property type="entry name" value="OAT_like"/>
    <property type="match status" value="1"/>
</dbReference>
<dbReference type="InterPro" id="IPR004632">
    <property type="entry name" value="4NH2But_aminotransferase_bac"/>
</dbReference>
<gene>
    <name evidence="7" type="primary">davT</name>
    <name evidence="7" type="ORF">Tsedi_01840</name>
</gene>
<dbReference type="FunFam" id="3.40.640.10:FF:000013">
    <property type="entry name" value="4-aminobutyrate aminotransferase"/>
    <property type="match status" value="1"/>
</dbReference>
<keyword evidence="8" id="KW-1185">Reference proteome</keyword>